<dbReference type="Pfam" id="PF14341">
    <property type="entry name" value="PilX_N"/>
    <property type="match status" value="1"/>
</dbReference>
<sequence>MQPISGFRQRGAVLLTSLLILLVLTLLALSGMQGALLQDKMTSAVREGQISLESAEYALREAELFLEDKTVTLGSFGTDNGLYTRGNAPDPLDDSTWDSSGSASIAATGFPETLAENPRYFIEYIGQTSTKEAPGDIQITNYDDNTGGSKPLGFKIVAWSSGRNGETRRVIESYYGTAK</sequence>
<reference evidence="3 4" key="1">
    <citation type="submission" date="2019-02" db="EMBL/GenBank/DDBJ databases">
        <title>Marinobacter halodurans sp. nov., a marine bacterium isolated from sea tidal flat.</title>
        <authorList>
            <person name="Yoo Y."/>
            <person name="Lee D.W."/>
            <person name="Kim B.S."/>
            <person name="Kim J.-J."/>
        </authorList>
    </citation>
    <scope>NUCLEOTIDE SEQUENCE [LARGE SCALE GENOMIC DNA]</scope>
    <source>
        <strain evidence="3 4">YJ-S3-2</strain>
    </source>
</reference>
<organism evidence="3 4">
    <name type="scientific">Marinobacter halodurans</name>
    <dbReference type="NCBI Taxonomy" id="2528979"/>
    <lineage>
        <taxon>Bacteria</taxon>
        <taxon>Pseudomonadati</taxon>
        <taxon>Pseudomonadota</taxon>
        <taxon>Gammaproteobacteria</taxon>
        <taxon>Pseudomonadales</taxon>
        <taxon>Marinobacteraceae</taxon>
        <taxon>Marinobacter</taxon>
    </lineage>
</organism>
<dbReference type="EMBL" id="SJDL01000032">
    <property type="protein sequence ID" value="TBW50992.1"/>
    <property type="molecule type" value="Genomic_DNA"/>
</dbReference>
<evidence type="ECO:0000259" key="1">
    <source>
        <dbReference type="Pfam" id="PF13681"/>
    </source>
</evidence>
<name>A0ABY1ZGF3_9GAMM</name>
<feature type="domain" description="PilX/PilW C-terminal" evidence="1">
    <location>
        <begin position="87"/>
        <end position="176"/>
    </location>
</feature>
<evidence type="ECO:0000259" key="2">
    <source>
        <dbReference type="Pfam" id="PF14341"/>
    </source>
</evidence>
<keyword evidence="4" id="KW-1185">Reference proteome</keyword>
<feature type="domain" description="Type 4 fimbrial biogenesis protein PilX N-terminal" evidence="2">
    <location>
        <begin position="10"/>
        <end position="60"/>
    </location>
</feature>
<protein>
    <recommendedName>
        <fullName evidence="5">Type 4 fimbrial biogenesis protein PilX N-terminal domain-containing protein</fullName>
    </recommendedName>
</protein>
<dbReference type="Proteomes" id="UP000313645">
    <property type="component" value="Unassembled WGS sequence"/>
</dbReference>
<dbReference type="InterPro" id="IPR025746">
    <property type="entry name" value="PilX_N_dom"/>
</dbReference>
<evidence type="ECO:0000313" key="4">
    <source>
        <dbReference type="Proteomes" id="UP000313645"/>
    </source>
</evidence>
<comment type="caution">
    <text evidence="3">The sequence shown here is derived from an EMBL/GenBank/DDBJ whole genome shotgun (WGS) entry which is preliminary data.</text>
</comment>
<gene>
    <name evidence="3" type="ORF">EZI54_17545</name>
</gene>
<dbReference type="Pfam" id="PF13681">
    <property type="entry name" value="PilX"/>
    <property type="match status" value="1"/>
</dbReference>
<evidence type="ECO:0008006" key="5">
    <source>
        <dbReference type="Google" id="ProtNLM"/>
    </source>
</evidence>
<dbReference type="RefSeq" id="WP_131483184.1">
    <property type="nucleotide sequence ID" value="NZ_SJDL01000032.1"/>
</dbReference>
<dbReference type="InterPro" id="IPR025205">
    <property type="entry name" value="PilX/PilW_C"/>
</dbReference>
<proteinExistence type="predicted"/>
<evidence type="ECO:0000313" key="3">
    <source>
        <dbReference type="EMBL" id="TBW50992.1"/>
    </source>
</evidence>
<accession>A0ABY1ZGF3</accession>